<organism evidence="2 3">
    <name type="scientific">Granulibacter bethesdensis</name>
    <dbReference type="NCBI Taxonomy" id="364410"/>
    <lineage>
        <taxon>Bacteria</taxon>
        <taxon>Pseudomonadati</taxon>
        <taxon>Pseudomonadota</taxon>
        <taxon>Alphaproteobacteria</taxon>
        <taxon>Acetobacterales</taxon>
        <taxon>Acetobacteraceae</taxon>
        <taxon>Granulibacter</taxon>
    </lineage>
</organism>
<proteinExistence type="predicted"/>
<dbReference type="AlphaFoldDB" id="A0AAN0RED5"/>
<feature type="compositionally biased region" description="Basic and acidic residues" evidence="1">
    <location>
        <begin position="91"/>
        <end position="108"/>
    </location>
</feature>
<dbReference type="EMBL" id="CP003181">
    <property type="protein sequence ID" value="AHJ63458.1"/>
    <property type="molecule type" value="Genomic_DNA"/>
</dbReference>
<feature type="region of interest" description="Disordered" evidence="1">
    <location>
        <begin position="20"/>
        <end position="40"/>
    </location>
</feature>
<sequence>MHGGGEDQLRGFFRARQNPHWTGSAEWDEPQSGNGNGGQLSEELRSELLIWRPLLAGHVSLGELRGGVVTLDDLLKLNALLDMRAQQHAAAKRDQLARNRTDGTARRS</sequence>
<dbReference type="Proteomes" id="UP000019438">
    <property type="component" value="Chromosome"/>
</dbReference>
<dbReference type="KEGG" id="gbc:GbCGDNIH3_5064"/>
<gene>
    <name evidence="2" type="ORF">GbCGDNIH3_5064</name>
</gene>
<evidence type="ECO:0000256" key="1">
    <source>
        <dbReference type="SAM" id="MobiDB-lite"/>
    </source>
</evidence>
<name>A0AAN0RED5_9PROT</name>
<accession>A0AAN0RED5</accession>
<reference evidence="3" key="1">
    <citation type="submission" date="2012-06" db="EMBL/GenBank/DDBJ databases">
        <title>Genome analysis of multiple Granulibacter bethesdensis isolates demonstrates substantial genome diversity.</title>
        <authorList>
            <person name="Greenberg D.E."/>
            <person name="Porcella S.F."/>
            <person name="Zarember K."/>
            <person name="Zelazny A.M."/>
            <person name="Bruno D."/>
            <person name="Martens C."/>
            <person name="Barbian K.D."/>
            <person name="Jaske E."/>
            <person name="Holland S.M."/>
        </authorList>
    </citation>
    <scope>NUCLEOTIDE SEQUENCE [LARGE SCALE GENOMIC DNA]</scope>
    <source>
        <strain evidence="3">CGDNIH3</strain>
    </source>
</reference>
<evidence type="ECO:0000313" key="3">
    <source>
        <dbReference type="Proteomes" id="UP000019438"/>
    </source>
</evidence>
<protein>
    <submittedName>
        <fullName evidence="2">Uncharacterized protein</fullName>
    </submittedName>
</protein>
<evidence type="ECO:0000313" key="2">
    <source>
        <dbReference type="EMBL" id="AHJ63458.1"/>
    </source>
</evidence>
<feature type="region of interest" description="Disordered" evidence="1">
    <location>
        <begin position="88"/>
        <end position="108"/>
    </location>
</feature>